<proteinExistence type="predicted"/>
<protein>
    <recommendedName>
        <fullName evidence="4">Phage tail protein</fullName>
    </recommendedName>
</protein>
<comment type="caution">
    <text evidence="2">The sequence shown here is derived from an EMBL/GenBank/DDBJ whole genome shotgun (WGS) entry which is preliminary data.</text>
</comment>
<sequence length="302" mass="32226">MQYIQPFGNPDTNASYIDRNSSSGQAGSAVPAAAIEHPMREIAAVIAAGGLTPSRADLTQLLQAIQHLISAATGGGDTSNFVLMPQARARLPIFPEVLTSNGIIPVISPATGAVRVPAGYDFLHRGIYVTTTAQTDFATVASKTYHLRWRPSDGFVLKDLADVAYNPSATAETAVTFDSTYDDMLVARVVTSAGNVPTITNLVNKNVMTASGEVLGPGTFGAGGIGWEDATMPSAIANFTSVQINFARKPDAYLSAFNDFWVKDTTVTADERNVGVRARHRYQVELWAQGDVDMRISWAARA</sequence>
<reference evidence="2 3" key="1">
    <citation type="submission" date="2015-11" db="EMBL/GenBank/DDBJ databases">
        <title>Draft Genome Sequence of the Strain BR 10423 (Rhizobium sp.) isolated from nodules of Mimosa pudica.</title>
        <authorList>
            <person name="Barauna A.C."/>
            <person name="Zilli J.E."/>
            <person name="Simoes-Araujo J.L."/>
            <person name="Reis V.M."/>
            <person name="James E.K."/>
            <person name="Reis F.B.Jr."/>
            <person name="Rouws L.F."/>
            <person name="Passos S.R."/>
            <person name="Gois S.R."/>
        </authorList>
    </citation>
    <scope>NUCLEOTIDE SEQUENCE [LARGE SCALE GENOMIC DNA]</scope>
    <source>
        <strain evidence="2 3">BR10423</strain>
    </source>
</reference>
<organism evidence="2 3">
    <name type="scientific">Rhizobium altiplani</name>
    <dbReference type="NCBI Taxonomy" id="1864509"/>
    <lineage>
        <taxon>Bacteria</taxon>
        <taxon>Pseudomonadati</taxon>
        <taxon>Pseudomonadota</taxon>
        <taxon>Alphaproteobacteria</taxon>
        <taxon>Hyphomicrobiales</taxon>
        <taxon>Rhizobiaceae</taxon>
        <taxon>Rhizobium/Agrobacterium group</taxon>
        <taxon>Rhizobium</taxon>
    </lineage>
</organism>
<evidence type="ECO:0000256" key="1">
    <source>
        <dbReference type="SAM" id="MobiDB-lite"/>
    </source>
</evidence>
<keyword evidence="3" id="KW-1185">Reference proteome</keyword>
<accession>A0A120FF25</accession>
<dbReference type="RefSeq" id="WP_062374796.1">
    <property type="nucleotide sequence ID" value="NZ_LNCD01000137.1"/>
</dbReference>
<dbReference type="EMBL" id="LNCD01000137">
    <property type="protein sequence ID" value="KWV42139.1"/>
    <property type="molecule type" value="Genomic_DNA"/>
</dbReference>
<name>A0A120FF25_9HYPH</name>
<evidence type="ECO:0008006" key="4">
    <source>
        <dbReference type="Google" id="ProtNLM"/>
    </source>
</evidence>
<dbReference type="OrthoDB" id="5465473at2"/>
<feature type="compositionally biased region" description="Polar residues" evidence="1">
    <location>
        <begin position="10"/>
        <end position="22"/>
    </location>
</feature>
<feature type="region of interest" description="Disordered" evidence="1">
    <location>
        <begin position="1"/>
        <end position="22"/>
    </location>
</feature>
<evidence type="ECO:0000313" key="3">
    <source>
        <dbReference type="Proteomes" id="UP000068164"/>
    </source>
</evidence>
<gene>
    <name evidence="2" type="ORF">AS026_21255</name>
</gene>
<dbReference type="AlphaFoldDB" id="A0A120FF25"/>
<dbReference type="Proteomes" id="UP000068164">
    <property type="component" value="Unassembled WGS sequence"/>
</dbReference>
<evidence type="ECO:0000313" key="2">
    <source>
        <dbReference type="EMBL" id="KWV42139.1"/>
    </source>
</evidence>